<evidence type="ECO:0000256" key="7">
    <source>
        <dbReference type="SAM" id="Phobius"/>
    </source>
</evidence>
<feature type="domain" description="MucBP" evidence="9">
    <location>
        <begin position="1256"/>
        <end position="1317"/>
    </location>
</feature>
<keyword evidence="7" id="KW-1133">Transmembrane helix</keyword>
<dbReference type="Proteomes" id="UP001252875">
    <property type="component" value="Unassembled WGS sequence"/>
</dbReference>
<feature type="domain" description="MBG" evidence="11">
    <location>
        <begin position="1437"/>
        <end position="1506"/>
    </location>
</feature>
<reference evidence="12 13" key="1">
    <citation type="submission" date="2023-03" db="EMBL/GenBank/DDBJ databases">
        <authorList>
            <person name="Shen W."/>
            <person name="Cai J."/>
        </authorList>
    </citation>
    <scope>NUCLEOTIDE SEQUENCE [LARGE SCALE GENOMIC DNA]</scope>
    <source>
        <strain evidence="12 13">D6-4</strain>
    </source>
</reference>
<dbReference type="Pfam" id="PF00746">
    <property type="entry name" value="Gram_pos_anchor"/>
    <property type="match status" value="1"/>
</dbReference>
<dbReference type="Pfam" id="PF17883">
    <property type="entry name" value="MBG"/>
    <property type="match status" value="1"/>
</dbReference>
<dbReference type="NCBIfam" id="TIGR01167">
    <property type="entry name" value="LPXTG_anchor"/>
    <property type="match status" value="1"/>
</dbReference>
<dbReference type="Pfam" id="PF06458">
    <property type="entry name" value="MucBP"/>
    <property type="match status" value="3"/>
</dbReference>
<feature type="compositionally biased region" description="Polar residues" evidence="6">
    <location>
        <begin position="51"/>
        <end position="89"/>
    </location>
</feature>
<keyword evidence="5" id="KW-0572">Peptidoglycan-anchor</keyword>
<feature type="domain" description="MBG" evidence="11">
    <location>
        <begin position="1668"/>
        <end position="1737"/>
    </location>
</feature>
<keyword evidence="13" id="KW-1185">Reference proteome</keyword>
<keyword evidence="3" id="KW-0732">Signal</keyword>
<evidence type="ECO:0000256" key="3">
    <source>
        <dbReference type="ARBA" id="ARBA00022729"/>
    </source>
</evidence>
<dbReference type="RefSeq" id="WP_311821157.1">
    <property type="nucleotide sequence ID" value="NZ_JARPYF010000001.1"/>
</dbReference>
<dbReference type="InterPro" id="IPR022263">
    <property type="entry name" value="KxYKxGKxW"/>
</dbReference>
<dbReference type="InterPro" id="IPR041286">
    <property type="entry name" value="MBG_2"/>
</dbReference>
<evidence type="ECO:0000313" key="13">
    <source>
        <dbReference type="Proteomes" id="UP001252875"/>
    </source>
</evidence>
<dbReference type="InterPro" id="IPR019931">
    <property type="entry name" value="LPXTG_anchor"/>
</dbReference>
<dbReference type="EMBL" id="JARPYI010000001">
    <property type="protein sequence ID" value="MDT2598571.1"/>
    <property type="molecule type" value="Genomic_DNA"/>
</dbReference>
<keyword evidence="7" id="KW-0472">Membrane</keyword>
<proteinExistence type="predicted"/>
<evidence type="ECO:0000313" key="12">
    <source>
        <dbReference type="EMBL" id="MDT2598571.1"/>
    </source>
</evidence>
<feature type="domain" description="Gram-positive cocci surface proteins LPxTG" evidence="8">
    <location>
        <begin position="1949"/>
        <end position="1988"/>
    </location>
</feature>
<feature type="domain" description="MBG" evidence="10">
    <location>
        <begin position="1341"/>
        <end position="1421"/>
    </location>
</feature>
<evidence type="ECO:0000256" key="1">
    <source>
        <dbReference type="ARBA" id="ARBA00022512"/>
    </source>
</evidence>
<dbReference type="InterPro" id="IPR009459">
    <property type="entry name" value="MucBP_dom"/>
</dbReference>
<evidence type="ECO:0000256" key="6">
    <source>
        <dbReference type="SAM" id="MobiDB-lite"/>
    </source>
</evidence>
<organism evidence="12 13">
    <name type="scientific">Enterococcus hulanensis</name>
    <dbReference type="NCBI Taxonomy" id="2559929"/>
    <lineage>
        <taxon>Bacteria</taxon>
        <taxon>Bacillati</taxon>
        <taxon>Bacillota</taxon>
        <taxon>Bacilli</taxon>
        <taxon>Lactobacillales</taxon>
        <taxon>Enterococcaceae</taxon>
        <taxon>Enterococcus</taxon>
    </lineage>
</organism>
<feature type="transmembrane region" description="Helical" evidence="7">
    <location>
        <begin position="1966"/>
        <end position="1983"/>
    </location>
</feature>
<name>A0ABU3EUL5_9ENTE</name>
<feature type="domain" description="MBG" evidence="11">
    <location>
        <begin position="1591"/>
        <end position="1660"/>
    </location>
</feature>
<dbReference type="InterPro" id="IPR041277">
    <property type="entry name" value="MBG_Lactobacillales"/>
</dbReference>
<dbReference type="Gene3D" id="3.10.20.320">
    <property type="entry name" value="Putative peptidoglycan bound protein (lpxtg motif)"/>
    <property type="match status" value="1"/>
</dbReference>
<dbReference type="Pfam" id="PF18676">
    <property type="entry name" value="MBG_2"/>
    <property type="match status" value="5"/>
</dbReference>
<evidence type="ECO:0000259" key="8">
    <source>
        <dbReference type="Pfam" id="PF00746"/>
    </source>
</evidence>
<evidence type="ECO:0000256" key="2">
    <source>
        <dbReference type="ARBA" id="ARBA00022525"/>
    </source>
</evidence>
<feature type="domain" description="MBG" evidence="11">
    <location>
        <begin position="1745"/>
        <end position="1814"/>
    </location>
</feature>
<feature type="compositionally biased region" description="Polar residues" evidence="6">
    <location>
        <begin position="100"/>
        <end position="135"/>
    </location>
</feature>
<gene>
    <name evidence="12" type="ORF">P7D85_02220</name>
</gene>
<keyword evidence="2" id="KW-0964">Secreted</keyword>
<keyword evidence="7" id="KW-0812">Transmembrane</keyword>
<feature type="region of interest" description="Disordered" evidence="6">
    <location>
        <begin position="51"/>
        <end position="179"/>
    </location>
</feature>
<evidence type="ECO:0000259" key="11">
    <source>
        <dbReference type="Pfam" id="PF18676"/>
    </source>
</evidence>
<evidence type="ECO:0000256" key="4">
    <source>
        <dbReference type="ARBA" id="ARBA00022737"/>
    </source>
</evidence>
<evidence type="ECO:0000256" key="5">
    <source>
        <dbReference type="ARBA" id="ARBA00023088"/>
    </source>
</evidence>
<comment type="caution">
    <text evidence="12">The sequence shown here is derived from an EMBL/GenBank/DDBJ whole genome shotgun (WGS) entry which is preliminary data.</text>
</comment>
<feature type="domain" description="MBG" evidence="11">
    <location>
        <begin position="1514"/>
        <end position="1583"/>
    </location>
</feature>
<feature type="domain" description="MucBP" evidence="9">
    <location>
        <begin position="1051"/>
        <end position="1112"/>
    </location>
</feature>
<keyword evidence="4" id="KW-0677">Repeat</keyword>
<feature type="compositionally biased region" description="Basic and acidic residues" evidence="6">
    <location>
        <begin position="147"/>
        <end position="160"/>
    </location>
</feature>
<feature type="domain" description="MucBP" evidence="9">
    <location>
        <begin position="1188"/>
        <end position="1248"/>
    </location>
</feature>
<dbReference type="Pfam" id="PF19258">
    <property type="entry name" value="KxYKxGKxW_sig"/>
    <property type="match status" value="1"/>
</dbReference>
<sequence length="1988" mass="213064">MERKVRFKMYKRKKQWVIVGITFMGGVLLSVDASKNRVYAAEDKQTIQTQLLQGSSGGSVTNEQSAAPQTSNDDISTDSTVESNNQEVQSAEEPAATGQADPTLQPATSEVNDGMDHSSQTDASQPPVEQTTVDSETTEEPASVPEQKVEEPAIKQDEKAVQSTQPTVDASVKPEPTAPVQSAVVKSTNATPVVSKKLASAVAANEKATITINGANSFAGMYDADSNPQTGTPKNNTIKVSFSGINQNDVLKIVVPNFFNLTDGPEVSGFTKSLSSDKKSIIYTAKNSGLSGNFDLNAIIQTLMITNKTINGDITLSLNNTVIQKLSATATYGLYNQYAALIASNNASGGSGKVKVGENFVSRVNNNGGNFSSTHLNASTYEDITYTIPVPKGYQLDLAATQQFNKLAMRKDNSYFKISQAAIGSNVIITVDSSMFSTSKNAYDILQNPVYFVGKLTTEDTTAVEAPKVSFENKIDNMTEEIGSPFSVSLIDKKTSQGFSWNSNVPIVYVTPNDLGAANVSPNSSINIYTWDNQVAPSVSITIDTPENTIAKGLKLSDDSNGLQQLLANGMSGKVNALDKNGDVIGTIDLKQLAGASFGQVTWLLDSNLINQVSRLSLELNDFPGRSFGSLSLIPIYSTTALPNGTKTVPIAVKITDSATGESGSTSGFVYKITDSHTIYGVGHGDALTYPVSPGATIGTSGNWDTTYNMYVDFTSQGATAYQVFDKDVYIYLQLPSNTTFVRNVNSKVNYIETIYDRATGINYAKFRVSAGTKFSEITGTLSVLKVSEGLTPDMQVKTDGSKPMFFIAMQDGQIIDPDSWKSSSGKVYGLSDLEGDFSSIAADLKELGITTLYGVAPAFRQWPVTVPNVYFVSDGIKNNNDPSFVSGDDHQADFSIKKGEDGTIRLYGYNGTNANITNYNDLLTLPKKGEGSDFSLILTGPVSDYTAGTNVLYSTKVFDLANGAKLSANDLANFITADQVTDWSIIRSILFQAASLTSKTSVQALVPVKVSQVDATTAGNKFATAQTVSYTDLSDSSKTILKARMAVPATVIINYVDKAGNSILSSETKEGIVSDTVTLNAPTINGYEVISAPVVDYQYTDASNQKVDFVYDLATMNATVNLIDSVTGANLGTRQINGKYTTTISLRDSYYTQVSGYTADSNNAQSYVFTNSASQTINLYFNPVIQTVNVYFKNQNGVVIAEASQLTGYKGNALQLEAKSILGYIPRTNKTVYNVTGSTNQSYTFIYDGELKDFTVTYQLADGKKAPLPFNFEARVGDTFNEESAKVNISGYHFAKVLQGLLQGTISVDGNNQVIVTDSKGNQLSGENATTIVLQYKPTAKVSIADDQKAYDGLYITKIPTINLADGMVAPTFNSTDFLANGVLLNSVKDVATYQLSFSDGGKTKLLAANDNIYDFTDFDWSKVIGLYVISPAQATITAPNVSKTYDGQAYTGDLTPTITGVVSGDTLNYTQSDLSGLKDAGTYAIELTLGDNKNYDVSYTNGELVIDKAQATITAPNVSKTYDGQAYTGDLTPTITGVVKGDTLNHTQSDLSGLKDAGTYAIELTLGDNKNYDVTYTNGELVIDKAQATITAPNVSKTYDGQAYTGDLTPTITGVVNGDTLNYTQSDLSGLKDAGTYAIELTLGDNKNYDVTYTNGELVIDKAQATITAPNVSKTYDGQAYTGNLTPTITGVVKGDTLNYTQSDLSGVKDAGTYAIDLTLGTNKNYDVSYTNGELVINKAQATITAPNVSKTYDGQAYTGNLTPTITGVVKGDTLNYTQSDLSGVKDAGTYAVDLTLGDNKNYDVTYTNGELVINKAQATITADSITHLYDGKKVAVKYAANNPILADLLKQLEQEYVGPNAGEYKIDGDSLMTKLNINFDIHFIPGIIKIVNANDSISTSNKSSVYEKTSDSVTTKKSVIEQTNQMTSVETDNIQNISADHSVVTQNQTIKEYPKTGEKENHFGLLGVIMLGITGFAANIRRKKD</sequence>
<protein>
    <submittedName>
        <fullName evidence="12">MBG domain-containing protein</fullName>
    </submittedName>
</protein>
<evidence type="ECO:0000259" key="9">
    <source>
        <dbReference type="Pfam" id="PF06458"/>
    </source>
</evidence>
<accession>A0ABU3EUL5</accession>
<dbReference type="NCBIfam" id="TIGR03715">
    <property type="entry name" value="KxYKxGKxW"/>
    <property type="match status" value="1"/>
</dbReference>
<evidence type="ECO:0000259" key="10">
    <source>
        <dbReference type="Pfam" id="PF17883"/>
    </source>
</evidence>
<keyword evidence="1" id="KW-0134">Cell wall</keyword>